<dbReference type="OrthoDB" id="3164835at2759"/>
<dbReference type="STRING" id="5627.A0A1C7MAJ3"/>
<dbReference type="Gene3D" id="3.30.710.10">
    <property type="entry name" value="Potassium Channel Kv1.1, Chain A"/>
    <property type="match status" value="1"/>
</dbReference>
<dbReference type="InterPro" id="IPR000210">
    <property type="entry name" value="BTB/POZ_dom"/>
</dbReference>
<evidence type="ECO:0000259" key="2">
    <source>
        <dbReference type="PROSITE" id="PS50097"/>
    </source>
</evidence>
<gene>
    <name evidence="3" type="ORF">A0H81_06377</name>
</gene>
<keyword evidence="4" id="KW-1185">Reference proteome</keyword>
<proteinExistence type="predicted"/>
<dbReference type="AlphaFoldDB" id="A0A1C7MAJ3"/>
<organism evidence="3 4">
    <name type="scientific">Grifola frondosa</name>
    <name type="common">Maitake</name>
    <name type="synonym">Polyporus frondosus</name>
    <dbReference type="NCBI Taxonomy" id="5627"/>
    <lineage>
        <taxon>Eukaryota</taxon>
        <taxon>Fungi</taxon>
        <taxon>Dikarya</taxon>
        <taxon>Basidiomycota</taxon>
        <taxon>Agaricomycotina</taxon>
        <taxon>Agaricomycetes</taxon>
        <taxon>Polyporales</taxon>
        <taxon>Grifolaceae</taxon>
        <taxon>Grifola</taxon>
    </lineage>
</organism>
<dbReference type="Proteomes" id="UP000092993">
    <property type="component" value="Unassembled WGS sequence"/>
</dbReference>
<evidence type="ECO:0000313" key="4">
    <source>
        <dbReference type="Proteomes" id="UP000092993"/>
    </source>
</evidence>
<comment type="caution">
    <text evidence="3">The sequence shown here is derived from an EMBL/GenBank/DDBJ whole genome shotgun (WGS) entry which is preliminary data.</text>
</comment>
<evidence type="ECO:0000256" key="1">
    <source>
        <dbReference type="SAM" id="MobiDB-lite"/>
    </source>
</evidence>
<dbReference type="SMART" id="SM00225">
    <property type="entry name" value="BTB"/>
    <property type="match status" value="1"/>
</dbReference>
<dbReference type="InterPro" id="IPR011333">
    <property type="entry name" value="SKP1/BTB/POZ_sf"/>
</dbReference>
<sequence length="305" mass="33999">MSSAPQTEAPAPFNENPGADIDLRTSDGVHFFAHKSNLAQASKVFQTMFTLPQPPSAESTSSLQCVDVSEPAGTLDKLLRMCYPLVDPPLDKTEELCAVLEAAVKYDMEHARAVCIAALMRPERLAKDPFTVYAIAYRFRLEHETRVAARHTLAHHPTSQRSASYQDALAYIPATALYELSIYRGRCVDAAYFVYSLKNDDWWDQHKQTMYNCWDCREYGVAGFISITREDHEAILGQRLESTPCGEKVMDSTALGLAMCTFKPEYEASCKGCREDLVSVVQSIHEHLAGDVDSCIAKVKLNLAF</sequence>
<name>A0A1C7MAJ3_GRIFR</name>
<dbReference type="OMA" id="NVEWIRA"/>
<protein>
    <recommendedName>
        <fullName evidence="2">BTB domain-containing protein</fullName>
    </recommendedName>
</protein>
<dbReference type="SUPFAM" id="SSF54695">
    <property type="entry name" value="POZ domain"/>
    <property type="match status" value="1"/>
</dbReference>
<dbReference type="EMBL" id="LUGG01000006">
    <property type="protein sequence ID" value="OBZ73888.1"/>
    <property type="molecule type" value="Genomic_DNA"/>
</dbReference>
<dbReference type="Pfam" id="PF00651">
    <property type="entry name" value="BTB"/>
    <property type="match status" value="1"/>
</dbReference>
<evidence type="ECO:0000313" key="3">
    <source>
        <dbReference type="EMBL" id="OBZ73888.1"/>
    </source>
</evidence>
<feature type="region of interest" description="Disordered" evidence="1">
    <location>
        <begin position="1"/>
        <end position="20"/>
    </location>
</feature>
<dbReference type="PROSITE" id="PS50097">
    <property type="entry name" value="BTB"/>
    <property type="match status" value="1"/>
</dbReference>
<reference evidence="3 4" key="1">
    <citation type="submission" date="2016-03" db="EMBL/GenBank/DDBJ databases">
        <title>Whole genome sequencing of Grifola frondosa 9006-11.</title>
        <authorList>
            <person name="Min B."/>
            <person name="Park H."/>
            <person name="Kim J.-G."/>
            <person name="Cho H."/>
            <person name="Oh Y.-L."/>
            <person name="Kong W.-S."/>
            <person name="Choi I.-G."/>
        </authorList>
    </citation>
    <scope>NUCLEOTIDE SEQUENCE [LARGE SCALE GENOMIC DNA]</scope>
    <source>
        <strain evidence="3 4">9006-11</strain>
    </source>
</reference>
<feature type="domain" description="BTB" evidence="2">
    <location>
        <begin position="19"/>
        <end position="83"/>
    </location>
</feature>
<accession>A0A1C7MAJ3</accession>